<evidence type="ECO:0000259" key="1">
    <source>
        <dbReference type="Pfam" id="PF01370"/>
    </source>
</evidence>
<dbReference type="EMBL" id="UOFG01000235">
    <property type="protein sequence ID" value="VAW64527.1"/>
    <property type="molecule type" value="Genomic_DNA"/>
</dbReference>
<proteinExistence type="predicted"/>
<dbReference type="InterPro" id="IPR036291">
    <property type="entry name" value="NAD(P)-bd_dom_sf"/>
</dbReference>
<sequence>MNIAIFGATSQIAKDLIVSLAMYTNYECILFARDPVPVYNWLNSIEMEKAYKVSHYSYFEVNDSYDVIINFIGIGDPGRANKAGNAIFDITYKYDMMVLKYLKFQPECKYLFLSSGAVYGGSFEKPVTDKTLAKIDVNNMSKTDWYAMAKIYAEARHRALPEYAIIDIRVFNYFSHTQYMGANFFITELVHALQRNKIFRTSKENIVRDFITPSDFFNLIQAIMKAKSKNMPVDCYTKKSVKKFDLLSEIERNFHFRYAFPDSLEITNATGHKINYYSVNHAARQFGYDPEKTSMDGVIEEIKKYMMKLKSA</sequence>
<accession>A0A3B0XMU5</accession>
<organism evidence="2">
    <name type="scientific">hydrothermal vent metagenome</name>
    <dbReference type="NCBI Taxonomy" id="652676"/>
    <lineage>
        <taxon>unclassified sequences</taxon>
        <taxon>metagenomes</taxon>
        <taxon>ecological metagenomes</taxon>
    </lineage>
</organism>
<name>A0A3B0XMU5_9ZZZZ</name>
<evidence type="ECO:0000313" key="2">
    <source>
        <dbReference type="EMBL" id="VAW64527.1"/>
    </source>
</evidence>
<dbReference type="Gene3D" id="3.40.50.720">
    <property type="entry name" value="NAD(P)-binding Rossmann-like Domain"/>
    <property type="match status" value="1"/>
</dbReference>
<dbReference type="InterPro" id="IPR001509">
    <property type="entry name" value="Epimerase_deHydtase"/>
</dbReference>
<dbReference type="AlphaFoldDB" id="A0A3B0XMU5"/>
<protein>
    <submittedName>
        <fullName evidence="2">Putative dTDP-glucose 4,6-dehydratase</fullName>
    </submittedName>
</protein>
<feature type="domain" description="NAD-dependent epimerase/dehydratase" evidence="1">
    <location>
        <begin position="3"/>
        <end position="227"/>
    </location>
</feature>
<dbReference type="InterPro" id="IPR050177">
    <property type="entry name" value="Lipid_A_modif_metabolic_enz"/>
</dbReference>
<dbReference type="PANTHER" id="PTHR43245:SF55">
    <property type="entry name" value="NAD(P)-BINDING DOMAIN-CONTAINING PROTEIN"/>
    <property type="match status" value="1"/>
</dbReference>
<dbReference type="Pfam" id="PF01370">
    <property type="entry name" value="Epimerase"/>
    <property type="match status" value="1"/>
</dbReference>
<reference evidence="2" key="1">
    <citation type="submission" date="2018-06" db="EMBL/GenBank/DDBJ databases">
        <authorList>
            <person name="Zhirakovskaya E."/>
        </authorList>
    </citation>
    <scope>NUCLEOTIDE SEQUENCE</scope>
</reference>
<dbReference type="PANTHER" id="PTHR43245">
    <property type="entry name" value="BIFUNCTIONAL POLYMYXIN RESISTANCE PROTEIN ARNA"/>
    <property type="match status" value="1"/>
</dbReference>
<gene>
    <name evidence="2" type="ORF">MNBD_GAMMA11-273</name>
</gene>
<dbReference type="SUPFAM" id="SSF51735">
    <property type="entry name" value="NAD(P)-binding Rossmann-fold domains"/>
    <property type="match status" value="1"/>
</dbReference>